<feature type="transmembrane region" description="Helical" evidence="6">
    <location>
        <begin position="33"/>
        <end position="53"/>
    </location>
</feature>
<name>A0A381Y9M6_9ZZZZ</name>
<dbReference type="SUPFAM" id="SSF161070">
    <property type="entry name" value="SNF-like"/>
    <property type="match status" value="1"/>
</dbReference>
<protein>
    <recommendedName>
        <fullName evidence="8">Sodium-dependent transporter</fullName>
    </recommendedName>
</protein>
<dbReference type="InterPro" id="IPR037272">
    <property type="entry name" value="SNS_sf"/>
</dbReference>
<dbReference type="PANTHER" id="PTHR42948">
    <property type="entry name" value="TRANSPORTER"/>
    <property type="match status" value="1"/>
</dbReference>
<comment type="subcellular location">
    <subcellularLocation>
        <location evidence="1">Membrane</location>
        <topology evidence="1">Multi-pass membrane protein</topology>
    </subcellularLocation>
</comment>
<keyword evidence="5 6" id="KW-0472">Membrane</keyword>
<feature type="transmembrane region" description="Helical" evidence="6">
    <location>
        <begin position="301"/>
        <end position="321"/>
    </location>
</feature>
<dbReference type="InterPro" id="IPR000175">
    <property type="entry name" value="Na/ntran_symport"/>
</dbReference>
<keyword evidence="4 6" id="KW-1133">Transmembrane helix</keyword>
<feature type="transmembrane region" description="Helical" evidence="6">
    <location>
        <begin position="159"/>
        <end position="189"/>
    </location>
</feature>
<reference evidence="7" key="1">
    <citation type="submission" date="2018-05" db="EMBL/GenBank/DDBJ databases">
        <authorList>
            <person name="Lanie J.A."/>
            <person name="Ng W.-L."/>
            <person name="Kazmierczak K.M."/>
            <person name="Andrzejewski T.M."/>
            <person name="Davidsen T.M."/>
            <person name="Wayne K.J."/>
            <person name="Tettelin H."/>
            <person name="Glass J.I."/>
            <person name="Rusch D."/>
            <person name="Podicherti R."/>
            <person name="Tsui H.-C.T."/>
            <person name="Winkler M.E."/>
        </authorList>
    </citation>
    <scope>NUCLEOTIDE SEQUENCE</scope>
</reference>
<evidence type="ECO:0000313" key="7">
    <source>
        <dbReference type="EMBL" id="SVA73799.1"/>
    </source>
</evidence>
<evidence type="ECO:0000256" key="6">
    <source>
        <dbReference type="SAM" id="Phobius"/>
    </source>
</evidence>
<keyword evidence="3 6" id="KW-0812">Transmembrane</keyword>
<feature type="transmembrane region" description="Helical" evidence="6">
    <location>
        <begin position="451"/>
        <end position="470"/>
    </location>
</feature>
<feature type="transmembrane region" description="Helical" evidence="6">
    <location>
        <begin position="209"/>
        <end position="226"/>
    </location>
</feature>
<organism evidence="7">
    <name type="scientific">marine metagenome</name>
    <dbReference type="NCBI Taxonomy" id="408172"/>
    <lineage>
        <taxon>unclassified sequences</taxon>
        <taxon>metagenomes</taxon>
        <taxon>ecological metagenomes</taxon>
    </lineage>
</organism>
<dbReference type="EMBL" id="UINC01017721">
    <property type="protein sequence ID" value="SVA73799.1"/>
    <property type="molecule type" value="Genomic_DNA"/>
</dbReference>
<feature type="transmembrane region" description="Helical" evidence="6">
    <location>
        <begin position="124"/>
        <end position="147"/>
    </location>
</feature>
<dbReference type="PANTHER" id="PTHR42948:SF1">
    <property type="entry name" value="TRANSPORTER"/>
    <property type="match status" value="1"/>
</dbReference>
<feature type="transmembrane region" description="Helical" evidence="6">
    <location>
        <begin position="238"/>
        <end position="263"/>
    </location>
</feature>
<evidence type="ECO:0000256" key="5">
    <source>
        <dbReference type="ARBA" id="ARBA00023136"/>
    </source>
</evidence>
<dbReference type="CDD" id="cd10324">
    <property type="entry name" value="SLC6sbd"/>
    <property type="match status" value="1"/>
</dbReference>
<accession>A0A381Y9M6</accession>
<feature type="transmembrane region" description="Helical" evidence="6">
    <location>
        <begin position="341"/>
        <end position="358"/>
    </location>
</feature>
<dbReference type="NCBIfam" id="NF037979">
    <property type="entry name" value="Na_transp"/>
    <property type="match status" value="1"/>
</dbReference>
<feature type="transmembrane region" description="Helical" evidence="6">
    <location>
        <begin position="74"/>
        <end position="104"/>
    </location>
</feature>
<evidence type="ECO:0008006" key="8">
    <source>
        <dbReference type="Google" id="ProtNLM"/>
    </source>
</evidence>
<proteinExistence type="predicted"/>
<dbReference type="PRINTS" id="PR00176">
    <property type="entry name" value="NANEUSMPORT"/>
</dbReference>
<gene>
    <name evidence="7" type="ORF">METZ01_LOCUS126653</name>
</gene>
<feature type="transmembrane region" description="Helical" evidence="6">
    <location>
        <begin position="370"/>
        <end position="391"/>
    </location>
</feature>
<dbReference type="GO" id="GO:0016020">
    <property type="term" value="C:membrane"/>
    <property type="evidence" value="ECO:0007669"/>
    <property type="project" value="UniProtKB-SubCell"/>
</dbReference>
<evidence type="ECO:0000256" key="3">
    <source>
        <dbReference type="ARBA" id="ARBA00022692"/>
    </source>
</evidence>
<keyword evidence="2" id="KW-0813">Transport</keyword>
<feature type="transmembrane region" description="Helical" evidence="6">
    <location>
        <begin position="418"/>
        <end position="439"/>
    </location>
</feature>
<dbReference type="Pfam" id="PF00209">
    <property type="entry name" value="SNF"/>
    <property type="match status" value="2"/>
</dbReference>
<evidence type="ECO:0000256" key="1">
    <source>
        <dbReference type="ARBA" id="ARBA00004141"/>
    </source>
</evidence>
<evidence type="ECO:0000256" key="2">
    <source>
        <dbReference type="ARBA" id="ARBA00022448"/>
    </source>
</evidence>
<evidence type="ECO:0000256" key="4">
    <source>
        <dbReference type="ARBA" id="ARBA00022989"/>
    </source>
</evidence>
<sequence length="480" mass="52915">MSALGIAVGTGNIWRFPRIAATNGGDEGAGAFLVAWVIFLFLWSIPLIIAEYIMGRKSRKGTVGAFVSLVGGKFAWMGGFVGLVTTAITFYYSVVVGWCIYYFIQMLSQPLPETTEASWSLWNNFQASALPLFFHGMAMAVGALAIWRGVSSIEKVNKVLIPTLLAIVVLSVIRALTLPGAWNGVAYLFTPQWSQLSNPKLWLEALTQNAWDTGAGWGLFLTYAIYIRRRYGIVKNAFVTAIGNNIVSLLAALMVFGTVFSILGMEGKTSGEILGVMKESGPAATGLTFIWMPQLFAKMPMGKLLAILFFLGLSFAGFSSLISMMELTSRNLIDLGLKRKMAIACVAGVSYIMGIPSARNLDLFGNQDFVWGVALMISGIFVAVAVMRYGVTVLREKEVLQNENDWDLGAWWDRNIKFVVPMLGIVLLIWWLSLSATVYAPDDWYNPLSPYSVMTCLVQWGTVLAVLLWLNRWMADRIQS</sequence>
<dbReference type="AlphaFoldDB" id="A0A381Y9M6"/>
<dbReference type="PROSITE" id="PS50267">
    <property type="entry name" value="NA_NEUROTRAN_SYMP_3"/>
    <property type="match status" value="1"/>
</dbReference>